<protein>
    <submittedName>
        <fullName evidence="2">Uncharacterized protein</fullName>
    </submittedName>
</protein>
<evidence type="ECO:0000256" key="1">
    <source>
        <dbReference type="SAM" id="Phobius"/>
    </source>
</evidence>
<gene>
    <name evidence="2" type="ORF">NEISUBOT_05494</name>
</gene>
<keyword evidence="1" id="KW-0472">Membrane</keyword>
<reference evidence="2 3" key="1">
    <citation type="submission" date="2010-01" db="EMBL/GenBank/DDBJ databases">
        <authorList>
            <person name="Weinstock G."/>
            <person name="Sodergren E."/>
            <person name="Clifton S."/>
            <person name="Fulton L."/>
            <person name="Fulton B."/>
            <person name="Courtney L."/>
            <person name="Fronick C."/>
            <person name="Harrison M."/>
            <person name="Strong C."/>
            <person name="Farmer C."/>
            <person name="Delahaunty K."/>
            <person name="Markovic C."/>
            <person name="Hall O."/>
            <person name="Minx P."/>
            <person name="Tomlinson C."/>
            <person name="Mitreva M."/>
            <person name="Nelson J."/>
            <person name="Hou S."/>
            <person name="Wollam A."/>
            <person name="Pepin K.H."/>
            <person name="Johnson M."/>
            <person name="Bhonagiri V."/>
            <person name="Nash W.E."/>
            <person name="Warren W."/>
            <person name="Chinwalla A."/>
            <person name="Mardis E.R."/>
            <person name="Wilson R.K."/>
        </authorList>
    </citation>
    <scope>NUCLEOTIDE SEQUENCE [LARGE SCALE GENOMIC DNA]</scope>
    <source>
        <strain evidence="2 3">NJ9703</strain>
    </source>
</reference>
<feature type="transmembrane region" description="Helical" evidence="1">
    <location>
        <begin position="20"/>
        <end position="40"/>
    </location>
</feature>
<sequence>MEIGEVLLFVLVVVEDLRQGFVAVLVGVDIGVVAFVGIFLK</sequence>
<evidence type="ECO:0000313" key="2">
    <source>
        <dbReference type="EMBL" id="EFC51064.1"/>
    </source>
</evidence>
<dbReference type="EMBL" id="ACEO02000015">
    <property type="protein sequence ID" value="EFC51064.1"/>
    <property type="molecule type" value="Genomic_DNA"/>
</dbReference>
<dbReference type="AlphaFoldDB" id="A0A9W5MYD7"/>
<dbReference type="Proteomes" id="UP000004621">
    <property type="component" value="Unassembled WGS sequence"/>
</dbReference>
<accession>A0A9W5MYD7</accession>
<comment type="caution">
    <text evidence="2">The sequence shown here is derived from an EMBL/GenBank/DDBJ whole genome shotgun (WGS) entry which is preliminary data.</text>
</comment>
<keyword evidence="1" id="KW-1133">Transmembrane helix</keyword>
<evidence type="ECO:0000313" key="3">
    <source>
        <dbReference type="Proteomes" id="UP000004621"/>
    </source>
</evidence>
<organism evidence="2 3">
    <name type="scientific">Neisseria subflava NJ9703</name>
    <dbReference type="NCBI Taxonomy" id="546268"/>
    <lineage>
        <taxon>Bacteria</taxon>
        <taxon>Pseudomonadati</taxon>
        <taxon>Pseudomonadota</taxon>
        <taxon>Betaproteobacteria</taxon>
        <taxon>Neisseriales</taxon>
        <taxon>Neisseriaceae</taxon>
        <taxon>Neisseria</taxon>
    </lineage>
</organism>
<proteinExistence type="predicted"/>
<keyword evidence="1" id="KW-0812">Transmembrane</keyword>
<name>A0A9W5MYD7_NEISU</name>